<dbReference type="GO" id="GO:0008270">
    <property type="term" value="F:zinc ion binding"/>
    <property type="evidence" value="ECO:0007669"/>
    <property type="project" value="UniProtKB-KW"/>
</dbReference>
<proteinExistence type="predicted"/>
<dbReference type="AlphaFoldDB" id="A0A8J6GZG6"/>
<evidence type="ECO:0000256" key="5">
    <source>
        <dbReference type="SAM" id="Coils"/>
    </source>
</evidence>
<dbReference type="SUPFAM" id="SSF57845">
    <property type="entry name" value="B-box zinc-binding domain"/>
    <property type="match status" value="1"/>
</dbReference>
<feature type="domain" description="B30.2/SPRY" evidence="8">
    <location>
        <begin position="300"/>
        <end position="490"/>
    </location>
</feature>
<dbReference type="CDD" id="cd16582">
    <property type="entry name" value="RING-HC_TRIM31_C-V"/>
    <property type="match status" value="1"/>
</dbReference>
<dbReference type="InterPro" id="IPR013083">
    <property type="entry name" value="Znf_RING/FYVE/PHD"/>
</dbReference>
<evidence type="ECO:0000259" key="8">
    <source>
        <dbReference type="PROSITE" id="PS50188"/>
    </source>
</evidence>
<dbReference type="Pfam" id="PF00643">
    <property type="entry name" value="zf-B_box"/>
    <property type="match status" value="1"/>
</dbReference>
<dbReference type="SUPFAM" id="SSF57850">
    <property type="entry name" value="RING/U-box"/>
    <property type="match status" value="1"/>
</dbReference>
<dbReference type="PRINTS" id="PR01407">
    <property type="entry name" value="BUTYPHLNCDUF"/>
</dbReference>
<sequence>MASLKRASKLLEDVICPICIEILQDPVTIDCGHNFCLQCIIQVGKTTENLQCPLCKLPVNKNMLRPNKLLASIAEKIQAMDPAEFQTEEEPRCRKHKEKFHYFCEKDGEFLCLVCRDSKDHKTHELTVIDEAAQNYKVQIETQVQILGQKDEEIIKKKKECEGAMQVFRAQVHLERLKILEEFKHVRQRLEEEERFLLSRLSWLEQEGVKQLEEYVTVTEGQLTTLRDLTRSLKNRLQAPSMELLEGIKNVLGRDKEYEFHNPTPVSMNLEKKISEAKERHESIIESLKELIDNLTTEWKEDKSTFLNSLDKKDMENLPMTLDSTSADPNLIFSQDLKKASLYVVNGTLNTQAKPRQFYPFHCVRGSPGLSSGRGVWQVKIRGPLDRVGIVGVVAQLSQGFQIQNSEPCCLWALRVSSSDCQPITNCSSQENLPISLTKVGVYVDYDRGDIVFYDAITNKHIYTFQTSFDRPVFPYFGLETARSSIILSL</sequence>
<name>A0A8J6GZG6_MICOH</name>
<dbReference type="InterPro" id="IPR050143">
    <property type="entry name" value="TRIM/RBCC"/>
</dbReference>
<protein>
    <submittedName>
        <fullName evidence="9">E3 ubiquitin-protein ligase TRIM31</fullName>
    </submittedName>
</protein>
<dbReference type="Pfam" id="PF00622">
    <property type="entry name" value="SPRY"/>
    <property type="match status" value="1"/>
</dbReference>
<evidence type="ECO:0000259" key="7">
    <source>
        <dbReference type="PROSITE" id="PS50119"/>
    </source>
</evidence>
<comment type="caution">
    <text evidence="9">The sequence shown here is derived from an EMBL/GenBank/DDBJ whole genome shotgun (WGS) entry which is preliminary data.</text>
</comment>
<dbReference type="EMBL" id="JAATJU010004604">
    <property type="protein sequence ID" value="KAH0519628.1"/>
    <property type="molecule type" value="Genomic_DNA"/>
</dbReference>
<dbReference type="SMART" id="SM00184">
    <property type="entry name" value="RING"/>
    <property type="match status" value="1"/>
</dbReference>
<dbReference type="InterPro" id="IPR043136">
    <property type="entry name" value="B30.2/SPRY_sf"/>
</dbReference>
<dbReference type="InterPro" id="IPR001841">
    <property type="entry name" value="Znf_RING"/>
</dbReference>
<evidence type="ECO:0000256" key="3">
    <source>
        <dbReference type="ARBA" id="ARBA00022833"/>
    </source>
</evidence>
<dbReference type="PANTHER" id="PTHR24103">
    <property type="entry name" value="E3 UBIQUITIN-PROTEIN LIGASE TRIM"/>
    <property type="match status" value="1"/>
</dbReference>
<keyword evidence="2 4" id="KW-0863">Zinc-finger</keyword>
<dbReference type="Proteomes" id="UP000710432">
    <property type="component" value="Unassembled WGS sequence"/>
</dbReference>
<feature type="coiled-coil region" evidence="5">
    <location>
        <begin position="180"/>
        <end position="207"/>
    </location>
</feature>
<reference evidence="9" key="1">
    <citation type="submission" date="2020-03" db="EMBL/GenBank/DDBJ databases">
        <title>Studies in the Genomics of Life Span.</title>
        <authorList>
            <person name="Glass D."/>
        </authorList>
    </citation>
    <scope>NUCLEOTIDE SEQUENCE</scope>
    <source>
        <strain evidence="9">LTLLF</strain>
        <tissue evidence="9">Muscle</tissue>
    </source>
</reference>
<dbReference type="InterPro" id="IPR013320">
    <property type="entry name" value="ConA-like_dom_sf"/>
</dbReference>
<dbReference type="Gene3D" id="2.60.120.920">
    <property type="match status" value="1"/>
</dbReference>
<dbReference type="PROSITE" id="PS50089">
    <property type="entry name" value="ZF_RING_2"/>
    <property type="match status" value="1"/>
</dbReference>
<dbReference type="Gene3D" id="3.30.160.60">
    <property type="entry name" value="Classic Zinc Finger"/>
    <property type="match status" value="1"/>
</dbReference>
<keyword evidence="3" id="KW-0862">Zinc</keyword>
<dbReference type="InterPro" id="IPR001870">
    <property type="entry name" value="B30.2/SPRY"/>
</dbReference>
<evidence type="ECO:0000256" key="1">
    <source>
        <dbReference type="ARBA" id="ARBA00022723"/>
    </source>
</evidence>
<evidence type="ECO:0000256" key="4">
    <source>
        <dbReference type="PROSITE-ProRule" id="PRU00024"/>
    </source>
</evidence>
<dbReference type="Gene3D" id="3.30.40.10">
    <property type="entry name" value="Zinc/RING finger domain, C3HC4 (zinc finger)"/>
    <property type="match status" value="1"/>
</dbReference>
<dbReference type="Pfam" id="PF15227">
    <property type="entry name" value="zf-C3HC4_4"/>
    <property type="match status" value="1"/>
</dbReference>
<dbReference type="SMART" id="SM00336">
    <property type="entry name" value="BBOX"/>
    <property type="match status" value="1"/>
</dbReference>
<dbReference type="InterPro" id="IPR000315">
    <property type="entry name" value="Znf_B-box"/>
</dbReference>
<dbReference type="PROSITE" id="PS50188">
    <property type="entry name" value="B302_SPRY"/>
    <property type="match status" value="1"/>
</dbReference>
<feature type="domain" description="RING-type" evidence="6">
    <location>
        <begin position="16"/>
        <end position="56"/>
    </location>
</feature>
<organism evidence="9 10">
    <name type="scientific">Microtus ochrogaster</name>
    <name type="common">Prairie vole</name>
    <dbReference type="NCBI Taxonomy" id="79684"/>
    <lineage>
        <taxon>Eukaryota</taxon>
        <taxon>Metazoa</taxon>
        <taxon>Chordata</taxon>
        <taxon>Craniata</taxon>
        <taxon>Vertebrata</taxon>
        <taxon>Euteleostomi</taxon>
        <taxon>Mammalia</taxon>
        <taxon>Eutheria</taxon>
        <taxon>Euarchontoglires</taxon>
        <taxon>Glires</taxon>
        <taxon>Rodentia</taxon>
        <taxon>Myomorpha</taxon>
        <taxon>Muroidea</taxon>
        <taxon>Cricetidae</taxon>
        <taxon>Arvicolinae</taxon>
        <taxon>Microtus</taxon>
    </lineage>
</organism>
<accession>A0A8J6GZG6</accession>
<dbReference type="SUPFAM" id="SSF49899">
    <property type="entry name" value="Concanavalin A-like lectins/glucanases"/>
    <property type="match status" value="1"/>
</dbReference>
<keyword evidence="5" id="KW-0175">Coiled coil</keyword>
<evidence type="ECO:0000259" key="6">
    <source>
        <dbReference type="PROSITE" id="PS50089"/>
    </source>
</evidence>
<dbReference type="InterPro" id="IPR003879">
    <property type="entry name" value="Butyrophylin_SPRY"/>
</dbReference>
<dbReference type="InterPro" id="IPR017907">
    <property type="entry name" value="Znf_RING_CS"/>
</dbReference>
<dbReference type="PROSITE" id="PS50119">
    <property type="entry name" value="ZF_BBOX"/>
    <property type="match status" value="1"/>
</dbReference>
<evidence type="ECO:0000313" key="9">
    <source>
        <dbReference type="EMBL" id="KAH0519628.1"/>
    </source>
</evidence>
<keyword evidence="1" id="KW-0479">Metal-binding</keyword>
<gene>
    <name evidence="9" type="ORF">LTLLF_110845</name>
</gene>
<feature type="coiled-coil region" evidence="5">
    <location>
        <begin position="267"/>
        <end position="298"/>
    </location>
</feature>
<evidence type="ECO:0000256" key="2">
    <source>
        <dbReference type="ARBA" id="ARBA00022771"/>
    </source>
</evidence>
<feature type="domain" description="B box-type" evidence="7">
    <location>
        <begin position="88"/>
        <end position="129"/>
    </location>
</feature>
<dbReference type="InterPro" id="IPR003877">
    <property type="entry name" value="SPRY_dom"/>
</dbReference>
<evidence type="ECO:0000313" key="10">
    <source>
        <dbReference type="Proteomes" id="UP000710432"/>
    </source>
</evidence>
<dbReference type="PROSITE" id="PS00518">
    <property type="entry name" value="ZF_RING_1"/>
    <property type="match status" value="1"/>
</dbReference>